<dbReference type="PRINTS" id="PR01046">
    <property type="entry name" value="TRNASYNTHPRO"/>
</dbReference>
<keyword evidence="5 12" id="KW-0547">Nucleotide-binding</keyword>
<comment type="caution">
    <text evidence="14">The sequence shown here is derived from an EMBL/GenBank/DDBJ whole genome shotgun (WGS) entry which is preliminary data.</text>
</comment>
<sequence>MITRLSHLFLRTLRDDPADAEVPSHKLLVRAGYVRRIAPGVYSWLPLGLRVLREVERVVREEMNGIGAQEISLPALLPREPYEASNRWTEYGDGLFRLKDRKGGDYLLGPTHEELFALTVKGEYNSYKDFPVTLYQVQTKYRDEERPRAGILRGREFVMKDSYSFDLTDEGLTQSYRAHRDAYERIFSRLGVKYVIVSATSGAMGGSASEEFLAESEIGEDTYVRCLESGYAANVEAVKTLAPEAVPFDGLPAAKVHDTPDTPTIATLVDWANGADLGRTVTAADTLKNILVKTRQPGGKWELLGIGVPGDREVDDKRLGASLEPAEFELLTEADFAANPFLVKGYIGPKALQANGVRYLVDPRIVDGTSWITGADEKGKHVVGLVAGRDFIPDGTIEAAEVRDGDPSPDGAGALVAARGIEIGHVFQLGRKYTDVFSVDVLGENGKPVRPTMGSYGVGVSRLVAVIAEQHHDEKGLRWPAEVSPADVHVVIANKDETAREGAEGLAAELDKAGLEVILDDRKASPGVKFKDSELLGVPLVVVVGRGWGEGKVEVRDRFTGESREVAAESALSEIVETVRG</sequence>
<evidence type="ECO:0000313" key="14">
    <source>
        <dbReference type="EMBL" id="SPZ38350.1"/>
    </source>
</evidence>
<keyword evidence="6 12" id="KW-0067">ATP-binding</keyword>
<dbReference type="GO" id="GO:0005524">
    <property type="term" value="F:ATP binding"/>
    <property type="evidence" value="ECO:0007669"/>
    <property type="project" value="UniProtKB-UniRule"/>
</dbReference>
<comment type="domain">
    <text evidence="12">Consists of three domains: the N-terminal catalytic domain, the editing domain and the C-terminal anticodon-binding domain.</text>
</comment>
<comment type="subunit">
    <text evidence="2 12">Homodimer.</text>
</comment>
<evidence type="ECO:0000313" key="15">
    <source>
        <dbReference type="Proteomes" id="UP000251211"/>
    </source>
</evidence>
<dbReference type="EC" id="6.1.1.15" evidence="12"/>
<accession>A0AB38FAD1</accession>
<dbReference type="NCBIfam" id="NF006625">
    <property type="entry name" value="PRK09194.1"/>
    <property type="match status" value="1"/>
</dbReference>
<evidence type="ECO:0000256" key="4">
    <source>
        <dbReference type="ARBA" id="ARBA00022598"/>
    </source>
</evidence>
<dbReference type="InterPro" id="IPR004500">
    <property type="entry name" value="Pro-tRNA-synth_IIa_bac-type"/>
</dbReference>
<evidence type="ECO:0000256" key="1">
    <source>
        <dbReference type="ARBA" id="ARBA00004496"/>
    </source>
</evidence>
<dbReference type="FunFam" id="3.30.930.10:FF:000070">
    <property type="entry name" value="Proline--tRNA ligase"/>
    <property type="match status" value="1"/>
</dbReference>
<dbReference type="Gene3D" id="3.90.960.10">
    <property type="entry name" value="YbaK/aminoacyl-tRNA synthetase-associated domain"/>
    <property type="match status" value="1"/>
</dbReference>
<gene>
    <name evidence="14" type="primary">proS2</name>
    <name evidence="12" type="synonym">proS</name>
    <name evidence="14" type="ORF">NCTC13229_01817</name>
</gene>
<dbReference type="GO" id="GO:0002161">
    <property type="term" value="F:aminoacyl-tRNA deacylase activity"/>
    <property type="evidence" value="ECO:0007669"/>
    <property type="project" value="InterPro"/>
</dbReference>
<keyword evidence="7 12" id="KW-0648">Protein biosynthesis</keyword>
<evidence type="ECO:0000259" key="13">
    <source>
        <dbReference type="PROSITE" id="PS50862"/>
    </source>
</evidence>
<dbReference type="InterPro" id="IPR036754">
    <property type="entry name" value="YbaK/aa-tRNA-synt-asso_dom_sf"/>
</dbReference>
<proteinExistence type="inferred from homology"/>
<comment type="catalytic activity">
    <reaction evidence="9 12">
        <text>tRNA(Pro) + L-proline + ATP = L-prolyl-tRNA(Pro) + AMP + diphosphate</text>
        <dbReference type="Rhea" id="RHEA:14305"/>
        <dbReference type="Rhea" id="RHEA-COMP:9700"/>
        <dbReference type="Rhea" id="RHEA-COMP:9702"/>
        <dbReference type="ChEBI" id="CHEBI:30616"/>
        <dbReference type="ChEBI" id="CHEBI:33019"/>
        <dbReference type="ChEBI" id="CHEBI:60039"/>
        <dbReference type="ChEBI" id="CHEBI:78442"/>
        <dbReference type="ChEBI" id="CHEBI:78532"/>
        <dbReference type="ChEBI" id="CHEBI:456215"/>
        <dbReference type="EC" id="6.1.1.15"/>
    </reaction>
</comment>
<feature type="domain" description="Aminoacyl-transfer RNA synthetases class-II family profile" evidence="13">
    <location>
        <begin position="35"/>
        <end position="480"/>
    </location>
</feature>
<dbReference type="InterPro" id="IPR023717">
    <property type="entry name" value="Pro-tRNA-Synthase_IIa_type1"/>
</dbReference>
<dbReference type="AlphaFoldDB" id="A0AB38FAD1"/>
<evidence type="ECO:0000256" key="10">
    <source>
        <dbReference type="ARBA" id="ARBA00053664"/>
    </source>
</evidence>
<dbReference type="InterPro" id="IPR036621">
    <property type="entry name" value="Anticodon-bd_dom_sf"/>
</dbReference>
<evidence type="ECO:0000256" key="8">
    <source>
        <dbReference type="ARBA" id="ARBA00023146"/>
    </source>
</evidence>
<evidence type="ECO:0000256" key="2">
    <source>
        <dbReference type="ARBA" id="ARBA00011738"/>
    </source>
</evidence>
<dbReference type="Gene3D" id="3.40.50.800">
    <property type="entry name" value="Anticodon-binding domain"/>
    <property type="match status" value="1"/>
</dbReference>
<dbReference type="RefSeq" id="WP_112299243.1">
    <property type="nucleotide sequence ID" value="NZ_QTTP01000001.1"/>
</dbReference>
<dbReference type="InterPro" id="IPR007214">
    <property type="entry name" value="YbaK/aa-tRNA-synth-assoc-dom"/>
</dbReference>
<dbReference type="Pfam" id="PF03129">
    <property type="entry name" value="HGTP_anticodon"/>
    <property type="match status" value="1"/>
</dbReference>
<dbReference type="GO" id="GO:0005829">
    <property type="term" value="C:cytosol"/>
    <property type="evidence" value="ECO:0007669"/>
    <property type="project" value="TreeGrafter"/>
</dbReference>
<keyword evidence="3 12" id="KW-0963">Cytoplasm</keyword>
<dbReference type="GO" id="GO:0006433">
    <property type="term" value="P:prolyl-tRNA aminoacylation"/>
    <property type="evidence" value="ECO:0007669"/>
    <property type="project" value="UniProtKB-UniRule"/>
</dbReference>
<reference evidence="14 15" key="1">
    <citation type="submission" date="2018-06" db="EMBL/GenBank/DDBJ databases">
        <authorList>
            <consortium name="Pathogen Informatics"/>
            <person name="Doyle S."/>
        </authorList>
    </citation>
    <scope>NUCLEOTIDE SEQUENCE [LARGE SCALE GENOMIC DNA]</scope>
    <source>
        <strain evidence="14 15">NCTC13229</strain>
    </source>
</reference>
<dbReference type="InterPro" id="IPR006195">
    <property type="entry name" value="aa-tRNA-synth_II"/>
</dbReference>
<dbReference type="InterPro" id="IPR002314">
    <property type="entry name" value="aa-tRNA-synt_IIb"/>
</dbReference>
<evidence type="ECO:0000256" key="12">
    <source>
        <dbReference type="HAMAP-Rule" id="MF_01569"/>
    </source>
</evidence>
<organism evidence="14 15">
    <name type="scientific">Rhodococcus wratislaviensis</name>
    <name type="common">Tsukamurella wratislaviensis</name>
    <dbReference type="NCBI Taxonomy" id="44752"/>
    <lineage>
        <taxon>Bacteria</taxon>
        <taxon>Bacillati</taxon>
        <taxon>Actinomycetota</taxon>
        <taxon>Actinomycetes</taxon>
        <taxon>Mycobacteriales</taxon>
        <taxon>Nocardiaceae</taxon>
        <taxon>Rhodococcus</taxon>
    </lineage>
</organism>
<comment type="subcellular location">
    <subcellularLocation>
        <location evidence="1 12">Cytoplasm</location>
    </subcellularLocation>
</comment>
<dbReference type="HAMAP" id="MF_01569">
    <property type="entry name" value="Pro_tRNA_synth_type1"/>
    <property type="match status" value="1"/>
</dbReference>
<dbReference type="EMBL" id="UAUI01000004">
    <property type="protein sequence ID" value="SPZ38350.1"/>
    <property type="molecule type" value="Genomic_DNA"/>
</dbReference>
<evidence type="ECO:0000256" key="5">
    <source>
        <dbReference type="ARBA" id="ARBA00022741"/>
    </source>
</evidence>
<dbReference type="SUPFAM" id="SSF55681">
    <property type="entry name" value="Class II aaRS and biotin synthetases"/>
    <property type="match status" value="1"/>
</dbReference>
<dbReference type="NCBIfam" id="TIGR00409">
    <property type="entry name" value="proS_fam_II"/>
    <property type="match status" value="1"/>
</dbReference>
<dbReference type="Proteomes" id="UP000251211">
    <property type="component" value="Unassembled WGS sequence"/>
</dbReference>
<dbReference type="Gene3D" id="3.30.930.10">
    <property type="entry name" value="Bira Bifunctional Protein, Domain 2"/>
    <property type="match status" value="2"/>
</dbReference>
<evidence type="ECO:0000256" key="7">
    <source>
        <dbReference type="ARBA" id="ARBA00022917"/>
    </source>
</evidence>
<dbReference type="InterPro" id="IPR045864">
    <property type="entry name" value="aa-tRNA-synth_II/BPL/LPL"/>
</dbReference>
<keyword evidence="4 12" id="KW-0436">Ligase</keyword>
<name>A0AB38FAD1_RHOWR</name>
<dbReference type="Pfam" id="PF00587">
    <property type="entry name" value="tRNA-synt_2b"/>
    <property type="match status" value="1"/>
</dbReference>
<dbReference type="PROSITE" id="PS50862">
    <property type="entry name" value="AA_TRNA_LIGASE_II"/>
    <property type="match status" value="1"/>
</dbReference>
<dbReference type="InterPro" id="IPR004154">
    <property type="entry name" value="Anticodon-bd"/>
</dbReference>
<protein>
    <recommendedName>
        <fullName evidence="12">Proline--tRNA ligase</fullName>
        <ecNumber evidence="12">6.1.1.15</ecNumber>
    </recommendedName>
    <alternativeName>
        <fullName evidence="12">Prolyl-tRNA synthetase</fullName>
        <shortName evidence="12">ProRS</shortName>
    </alternativeName>
</protein>
<dbReference type="Pfam" id="PF04073">
    <property type="entry name" value="tRNA_edit"/>
    <property type="match status" value="1"/>
</dbReference>
<dbReference type="SUPFAM" id="SSF55826">
    <property type="entry name" value="YbaK/ProRS associated domain"/>
    <property type="match status" value="1"/>
</dbReference>
<dbReference type="InterPro" id="IPR002316">
    <property type="entry name" value="Pro-tRNA-ligase_IIa"/>
</dbReference>
<dbReference type="GO" id="GO:0004827">
    <property type="term" value="F:proline-tRNA ligase activity"/>
    <property type="evidence" value="ECO:0007669"/>
    <property type="project" value="UniProtKB-UniRule"/>
</dbReference>
<dbReference type="PANTHER" id="PTHR42753">
    <property type="entry name" value="MITOCHONDRIAL RIBOSOME PROTEIN L39/PROLYL-TRNA LIGASE FAMILY MEMBER"/>
    <property type="match status" value="1"/>
</dbReference>
<evidence type="ECO:0000256" key="11">
    <source>
        <dbReference type="ARBA" id="ARBA00060755"/>
    </source>
</evidence>
<evidence type="ECO:0000256" key="9">
    <source>
        <dbReference type="ARBA" id="ARBA00047671"/>
    </source>
</evidence>
<comment type="similarity">
    <text evidence="11 12">Belongs to the class-II aminoacyl-tRNA synthetase family. ProS type 1 subfamily.</text>
</comment>
<dbReference type="PANTHER" id="PTHR42753:SF2">
    <property type="entry name" value="PROLINE--TRNA LIGASE"/>
    <property type="match status" value="1"/>
</dbReference>
<evidence type="ECO:0000256" key="6">
    <source>
        <dbReference type="ARBA" id="ARBA00022840"/>
    </source>
</evidence>
<dbReference type="SUPFAM" id="SSF52954">
    <property type="entry name" value="Class II aaRS ABD-related"/>
    <property type="match status" value="1"/>
</dbReference>
<keyword evidence="8 12" id="KW-0030">Aminoacyl-tRNA synthetase</keyword>
<comment type="function">
    <text evidence="10 12">Catalyzes the attachment of proline to tRNA(Pro) in a two-step reaction: proline is first activated by ATP to form Pro-AMP and then transferred to the acceptor end of tRNA(Pro). As ProRS can inadvertently accommodate and process non-cognate amino acids such as alanine and cysteine, to avoid such errors it has two additional distinct editing activities against alanine. One activity is designated as 'pretransfer' editing and involves the tRNA(Pro)-independent hydrolysis of activated Ala-AMP. The other activity is designated 'posttransfer' editing and involves deacylation of mischarged Ala-tRNA(Pro). The misacylated Cys-tRNA(Pro) is not edited by ProRS.</text>
</comment>
<dbReference type="FunFam" id="3.30.930.10:FF:000065">
    <property type="entry name" value="Proline--tRNA ligase"/>
    <property type="match status" value="1"/>
</dbReference>
<evidence type="ECO:0000256" key="3">
    <source>
        <dbReference type="ARBA" id="ARBA00022490"/>
    </source>
</evidence>
<dbReference type="InterPro" id="IPR050062">
    <property type="entry name" value="Pro-tRNA_synthetase"/>
</dbReference>